<evidence type="ECO:0000256" key="1">
    <source>
        <dbReference type="SAM" id="MobiDB-lite"/>
    </source>
</evidence>
<feature type="region of interest" description="Disordered" evidence="1">
    <location>
        <begin position="1"/>
        <end position="22"/>
    </location>
</feature>
<protein>
    <recommendedName>
        <fullName evidence="2">DUF362 domain-containing protein</fullName>
    </recommendedName>
</protein>
<dbReference type="Pfam" id="PF04015">
    <property type="entry name" value="DUF362"/>
    <property type="match status" value="1"/>
</dbReference>
<accession>A0A0K1EP99</accession>
<organism evidence="3 4">
    <name type="scientific">Chondromyces crocatus</name>
    <dbReference type="NCBI Taxonomy" id="52"/>
    <lineage>
        <taxon>Bacteria</taxon>
        <taxon>Pseudomonadati</taxon>
        <taxon>Myxococcota</taxon>
        <taxon>Polyangia</taxon>
        <taxon>Polyangiales</taxon>
        <taxon>Polyangiaceae</taxon>
        <taxon>Chondromyces</taxon>
    </lineage>
</organism>
<evidence type="ECO:0000313" key="4">
    <source>
        <dbReference type="Proteomes" id="UP000067626"/>
    </source>
</evidence>
<dbReference type="AlphaFoldDB" id="A0A0K1EP99"/>
<dbReference type="PATRIC" id="fig|52.7.peg.7649"/>
<dbReference type="STRING" id="52.CMC5_069670"/>
<dbReference type="Proteomes" id="UP000067626">
    <property type="component" value="Chromosome"/>
</dbReference>
<gene>
    <name evidence="3" type="ORF">CMC5_069670</name>
</gene>
<reference evidence="3 4" key="1">
    <citation type="submission" date="2015-07" db="EMBL/GenBank/DDBJ databases">
        <title>Genome analysis of myxobacterium Chondromyces crocatus Cm c5 reveals a high potential for natural compound synthesis and the genetic basis for the loss of fruiting body formation.</title>
        <authorList>
            <person name="Zaburannyi N."/>
            <person name="Bunk B."/>
            <person name="Maier J."/>
            <person name="Overmann J."/>
            <person name="Mueller R."/>
        </authorList>
    </citation>
    <scope>NUCLEOTIDE SEQUENCE [LARGE SCALE GENOMIC DNA]</scope>
    <source>
        <strain evidence="3 4">Cm c5</strain>
    </source>
</reference>
<keyword evidence="4" id="KW-1185">Reference proteome</keyword>
<dbReference type="EMBL" id="CP012159">
    <property type="protein sequence ID" value="AKT42740.1"/>
    <property type="molecule type" value="Genomic_DNA"/>
</dbReference>
<feature type="domain" description="DUF362" evidence="2">
    <location>
        <begin position="236"/>
        <end position="428"/>
    </location>
</feature>
<name>A0A0K1EP99_CHOCO</name>
<evidence type="ECO:0000313" key="3">
    <source>
        <dbReference type="EMBL" id="AKT42740.1"/>
    </source>
</evidence>
<dbReference type="KEGG" id="ccro:CMC5_069670"/>
<evidence type="ECO:0000259" key="2">
    <source>
        <dbReference type="Pfam" id="PF04015"/>
    </source>
</evidence>
<sequence length="486" mass="52532">MSAGGTTPSPTAEPVSASSTPAASRVVIISRPGLSYAEGAPFDPPHPVYEAVEAMFRELGLDRGRVGTPDWNPLGDLIAPGDRVVVKPNLVSQRNLHERITGQKLAASSTHGSLLRPVLDYALRAAGPRGQVRVIDAPVEGCVVEEVAGPLGIWAVIDHLRARGHDVAFTDLRTFRVVPWLPLDDVRRAGRSFNLGLLMRRALSGDPRGYRVVDLGERSFFARADAPPGSRLRFHRSHYETPVPHHTRGRHEYSAPGTVLDADVVINLPKMKTHKKTGVTLSLKSAIGLTNEKYWLPHFTEGDPSIGGDELEQPRSPREVLEDKLSRLPLPGGWSLIARAPRLDARPKIIDGSWEGNRTLWRTILDLNRILLFADRAGKLRDAPQRRYLSIVDGVVAGEGEGPLGATPVEAGLLVGGTHPALVDAVATRCMGLDPLTIVQVREALDAGLAPGGLAELEEIVDGPLGTRKFRPPRSWPSLLAAPTMG</sequence>
<dbReference type="InterPro" id="IPR007160">
    <property type="entry name" value="DUF362"/>
</dbReference>
<proteinExistence type="predicted"/>